<keyword evidence="5" id="KW-1185">Reference proteome</keyword>
<dbReference type="GO" id="GO:0046677">
    <property type="term" value="P:response to antibiotic"/>
    <property type="evidence" value="ECO:0007669"/>
    <property type="project" value="InterPro"/>
</dbReference>
<feature type="chain" id="PRO_5037893626" description="Beta-lactamase class A catalytic domain-containing protein" evidence="2">
    <location>
        <begin position="30"/>
        <end position="309"/>
    </location>
</feature>
<organism evidence="4 5">
    <name type="scientific">Streptomyces ruber</name>
    <dbReference type="NCBI Taxonomy" id="83378"/>
    <lineage>
        <taxon>Bacteria</taxon>
        <taxon>Bacillati</taxon>
        <taxon>Actinomycetota</taxon>
        <taxon>Actinomycetes</taxon>
        <taxon>Kitasatosporales</taxon>
        <taxon>Streptomycetaceae</taxon>
        <taxon>Streptomyces</taxon>
    </lineage>
</organism>
<evidence type="ECO:0000256" key="2">
    <source>
        <dbReference type="SAM" id="SignalP"/>
    </source>
</evidence>
<proteinExistence type="predicted"/>
<feature type="signal peptide" evidence="2">
    <location>
        <begin position="1"/>
        <end position="29"/>
    </location>
</feature>
<evidence type="ECO:0000313" key="4">
    <source>
        <dbReference type="EMBL" id="GGQ54996.1"/>
    </source>
</evidence>
<evidence type="ECO:0000256" key="1">
    <source>
        <dbReference type="SAM" id="MobiDB-lite"/>
    </source>
</evidence>
<evidence type="ECO:0000313" key="5">
    <source>
        <dbReference type="Proteomes" id="UP000620156"/>
    </source>
</evidence>
<dbReference type="Gene3D" id="3.40.710.10">
    <property type="entry name" value="DD-peptidase/beta-lactamase superfamily"/>
    <property type="match status" value="1"/>
</dbReference>
<sequence>MTHRKLAHARMAVVGAVGAALLVPTAAVAGPAGGGDVPRLQCTSARTGLAAALRRDITTALAHRRGTIAVGLRDRATDTTCTLRADTAFDSASVVKVTVLATLLWDARREGRMLTQREKKLSTAMITRSDNAATSALWRQLGMTKIRGFLTAAEMTETRAGTGGYWGLTQITARDEQKLLVLITTENSVLSNDNRAYILELMGEVIPSQRWGTPAGAPADVSVHVKNGWLCRSAYGWRVHSIGAFRGNGHDYTIVVLTHGNSTMNYGVATIERIARAVHADLVPATPGGRRYEPPDEPEEAYVPVPPGS</sequence>
<dbReference type="InterPro" id="IPR000871">
    <property type="entry name" value="Beta-lactam_class-A"/>
</dbReference>
<dbReference type="InterPro" id="IPR045155">
    <property type="entry name" value="Beta-lactam_cat"/>
</dbReference>
<dbReference type="RefSeq" id="WP_189216894.1">
    <property type="nucleotide sequence ID" value="NZ_BMQK01000004.1"/>
</dbReference>
<dbReference type="AlphaFoldDB" id="A0A918BBV3"/>
<dbReference type="EMBL" id="BMQK01000004">
    <property type="protein sequence ID" value="GGQ54996.1"/>
    <property type="molecule type" value="Genomic_DNA"/>
</dbReference>
<feature type="domain" description="Beta-lactamase class A catalytic" evidence="3">
    <location>
        <begin position="120"/>
        <end position="258"/>
    </location>
</feature>
<feature type="region of interest" description="Disordered" evidence="1">
    <location>
        <begin position="285"/>
        <end position="309"/>
    </location>
</feature>
<dbReference type="Proteomes" id="UP000620156">
    <property type="component" value="Unassembled WGS sequence"/>
</dbReference>
<gene>
    <name evidence="4" type="ORF">GCM10010145_25800</name>
</gene>
<reference evidence="4" key="2">
    <citation type="submission" date="2020-09" db="EMBL/GenBank/DDBJ databases">
        <authorList>
            <person name="Sun Q."/>
            <person name="Ohkuma M."/>
        </authorList>
    </citation>
    <scope>NUCLEOTIDE SEQUENCE</scope>
    <source>
        <strain evidence="4">JCM 3131</strain>
    </source>
</reference>
<accession>A0A918BBV3</accession>
<dbReference type="PANTHER" id="PTHR35333">
    <property type="entry name" value="BETA-LACTAMASE"/>
    <property type="match status" value="1"/>
</dbReference>
<dbReference type="GO" id="GO:0030655">
    <property type="term" value="P:beta-lactam antibiotic catabolic process"/>
    <property type="evidence" value="ECO:0007669"/>
    <property type="project" value="InterPro"/>
</dbReference>
<dbReference type="SUPFAM" id="SSF56601">
    <property type="entry name" value="beta-lactamase/transpeptidase-like"/>
    <property type="match status" value="1"/>
</dbReference>
<keyword evidence="2" id="KW-0732">Signal</keyword>
<dbReference type="GO" id="GO:0008800">
    <property type="term" value="F:beta-lactamase activity"/>
    <property type="evidence" value="ECO:0007669"/>
    <property type="project" value="InterPro"/>
</dbReference>
<protein>
    <recommendedName>
        <fullName evidence="3">Beta-lactamase class A catalytic domain-containing protein</fullName>
    </recommendedName>
</protein>
<dbReference type="Pfam" id="PF13354">
    <property type="entry name" value="Beta-lactamase2"/>
    <property type="match status" value="1"/>
</dbReference>
<name>A0A918BBV3_9ACTN</name>
<dbReference type="InterPro" id="IPR012338">
    <property type="entry name" value="Beta-lactam/transpept-like"/>
</dbReference>
<reference evidence="4" key="1">
    <citation type="journal article" date="2014" name="Int. J. Syst. Evol. Microbiol.">
        <title>Complete genome sequence of Corynebacterium casei LMG S-19264T (=DSM 44701T), isolated from a smear-ripened cheese.</title>
        <authorList>
            <consortium name="US DOE Joint Genome Institute (JGI-PGF)"/>
            <person name="Walter F."/>
            <person name="Albersmeier A."/>
            <person name="Kalinowski J."/>
            <person name="Ruckert C."/>
        </authorList>
    </citation>
    <scope>NUCLEOTIDE SEQUENCE</scope>
    <source>
        <strain evidence="4">JCM 3131</strain>
    </source>
</reference>
<dbReference type="PANTHER" id="PTHR35333:SF3">
    <property type="entry name" value="BETA-LACTAMASE-TYPE TRANSPEPTIDASE FOLD CONTAINING PROTEIN"/>
    <property type="match status" value="1"/>
</dbReference>
<evidence type="ECO:0000259" key="3">
    <source>
        <dbReference type="Pfam" id="PF13354"/>
    </source>
</evidence>
<comment type="caution">
    <text evidence="4">The sequence shown here is derived from an EMBL/GenBank/DDBJ whole genome shotgun (WGS) entry which is preliminary data.</text>
</comment>